<reference evidence="3 4" key="1">
    <citation type="journal article" date="2019" name="Sci. Rep.">
        <title>Comparative genomics of chytrid fungi reveal insights into the obligate biotrophic and pathogenic lifestyle of Synchytrium endobioticum.</title>
        <authorList>
            <person name="van de Vossenberg B.T.L.H."/>
            <person name="Warris S."/>
            <person name="Nguyen H.D.T."/>
            <person name="van Gent-Pelzer M.P.E."/>
            <person name="Joly D.L."/>
            <person name="van de Geest H.C."/>
            <person name="Bonants P.J.M."/>
            <person name="Smith D.S."/>
            <person name="Levesque C.A."/>
            <person name="van der Lee T.A.J."/>
        </authorList>
    </citation>
    <scope>NUCLEOTIDE SEQUENCE [LARGE SCALE GENOMIC DNA]</scope>
    <source>
        <strain evidence="3 4">MB42</strain>
    </source>
</reference>
<feature type="signal peptide" evidence="2">
    <location>
        <begin position="1"/>
        <end position="17"/>
    </location>
</feature>
<proteinExistence type="predicted"/>
<evidence type="ECO:0000313" key="3">
    <source>
        <dbReference type="EMBL" id="TPX51953.1"/>
    </source>
</evidence>
<sequence length="1438" mass="161595">MFGKGFVALALVTAVLCHPLPTLSTEDPVRLASSIADSRAPFGGDTRGIHARRSLNDVAELLYLSRDKHLARLDACPLRPKKGKSVPQCAIDDDEKLYVKRQFHSRRLREACSTLVQMWNVYKYHDTQPGKQPLGHFTRVWIYDRMKAVAKVIDSQLGRLHRLESTTKSNPNDPPRAAISLDFQDDGLAYISAAPPFAEVSSGIIELRQELKKEKRKYDAIISATMKYQDAGGLMKANDLLALVTKYRLPSSEGMFKDPDLSQMPLDEVILITEYHVLMLQLYRYIISFVLTQGAGYRDIPLDVVLSYMDGVTLHDAFSRNRCHTAAKKDCMKEIKKRGIDAYRSRVGGPELGGHRTPGVTNGIVNSDILACKFDILDLFGCSRMHGRKNGRRCVRGRLDRPDRIEPDVVKRSHRDRERTDRPCSNTDERHVGLHSGIASLAATSSHIQRIGKKRVDGDSNDLVENYLKAINGEGGRCVSSLYTRPRRIEPDVLRRSKSDRVTTNREGLHIDEARHRHVDAHFRRPLVAGSTHILSIGGKSGDVASIDTKKDDQGLCFKSVDETYSRSITEQENSRETGMFGQKILAGVLFATACLHHCQATESDEAVVEMTESLTVLQAQLAKETAEIQVSRTLYNLAELLYISSDRRFSELEASRWPHEVGDRPTTSALNFDAGLAKLGFRKQYHALMVEEAKSILVKLSNVYMYFDTKPGNQPLGYFTRQWITDRMIDVVKFFDKHLNLASGFGSTRNPDLHRPSPAVITRDILGKGLAYKSRKPSFGDWSDGILTFRGILQEQKRKMSEVVQNNGAPESLMTVNDLMVEASKILPPGRANSRDISIIVLDELIIMAEYQHTLLQLCQYISSMTCGDSFSERFQGVMRTEADERFRNSAVASIGHHVDARIMYIEVISERGFRAHCSRISPENSEPGVLVGVTDMDIAKSRLKPSSFYFNDAHDMFRGRSIIHEVDGVDSSRSRPFFTGRSKARSLSSTLLPLKKAATMFGPRRIVGLVVMIALMHHSLATVVERAIEMVLARQKLATETREIQASRKLYDVAELLYISGAQKLHDLRKSHWPLEMGDPPSEIADTGASVAVLAFQRHYHALMVEEAKSLLVKLLNIYKYHDAKPGNKPLGYFTRTWLFDRIKDVSEVLDKHMSLVDELKERCASIAMCAPPRLSLDIIDDGLVYISKDPSFGGWSERILLFRQALQRDNDSSLKELFDLAAELGLPRSTDTLIMPDLSTMVLDELVLMAEYHHTMFLLSALVKNFISSSREVIYPDKDEYILHQITANGRHQMKSRNSYLTEIEERGYRAHRNRCDPQSSEAETIAGVTNEDIENSGVKASNLEIFASLFGFVDAAEIYRSGLNRPEVISSSHGYDPVGSSGGDAARSLCLDRSESSRSRTDNHHAGLLRGRFTHRIDENVRKRDIPSTWCCVS</sequence>
<organism evidence="3 4">
    <name type="scientific">Synchytrium endobioticum</name>
    <dbReference type="NCBI Taxonomy" id="286115"/>
    <lineage>
        <taxon>Eukaryota</taxon>
        <taxon>Fungi</taxon>
        <taxon>Fungi incertae sedis</taxon>
        <taxon>Chytridiomycota</taxon>
        <taxon>Chytridiomycota incertae sedis</taxon>
        <taxon>Chytridiomycetes</taxon>
        <taxon>Synchytriales</taxon>
        <taxon>Synchytriaceae</taxon>
        <taxon>Synchytrium</taxon>
    </lineage>
</organism>
<dbReference type="Proteomes" id="UP000317494">
    <property type="component" value="Unassembled WGS sequence"/>
</dbReference>
<protein>
    <submittedName>
        <fullName evidence="3">Uncharacterized protein</fullName>
    </submittedName>
</protein>
<dbReference type="VEuPathDB" id="FungiDB:SeMB42_g01754"/>
<keyword evidence="2" id="KW-0732">Signal</keyword>
<gene>
    <name evidence="3" type="ORF">SeMB42_g01754</name>
</gene>
<comment type="caution">
    <text evidence="3">The sequence shown here is derived from an EMBL/GenBank/DDBJ whole genome shotgun (WGS) entry which is preliminary data.</text>
</comment>
<feature type="region of interest" description="Disordered" evidence="1">
    <location>
        <begin position="411"/>
        <end position="430"/>
    </location>
</feature>
<dbReference type="EMBL" id="QEAN01000047">
    <property type="protein sequence ID" value="TPX51953.1"/>
    <property type="molecule type" value="Genomic_DNA"/>
</dbReference>
<name>A0A507DK05_9FUNG</name>
<feature type="chain" id="PRO_5021419266" evidence="2">
    <location>
        <begin position="18"/>
        <end position="1438"/>
    </location>
</feature>
<keyword evidence="4" id="KW-1185">Reference proteome</keyword>
<evidence type="ECO:0000256" key="1">
    <source>
        <dbReference type="SAM" id="MobiDB-lite"/>
    </source>
</evidence>
<evidence type="ECO:0000313" key="4">
    <source>
        <dbReference type="Proteomes" id="UP000317494"/>
    </source>
</evidence>
<evidence type="ECO:0000256" key="2">
    <source>
        <dbReference type="SAM" id="SignalP"/>
    </source>
</evidence>
<accession>A0A507DK05</accession>